<evidence type="ECO:0000313" key="3">
    <source>
        <dbReference type="Proteomes" id="UP000184315"/>
    </source>
</evidence>
<dbReference type="STRING" id="671072.PL9214430059"/>
<accession>A0A1J1LHT6</accession>
<reference evidence="3" key="1">
    <citation type="submission" date="2015-10" db="EMBL/GenBank/DDBJ databases">
        <authorList>
            <person name="Regsiter A."/>
            <person name="william w."/>
        </authorList>
    </citation>
    <scope>NUCLEOTIDE SEQUENCE [LARGE SCALE GENOMIC DNA]</scope>
</reference>
<name>A0A1J1LHT6_9CYAN</name>
<keyword evidence="1" id="KW-0472">Membrane</keyword>
<proteinExistence type="predicted"/>
<sequence length="96" mass="11004">MRSWRFWWQTFVFSTQYNPPQFVELLMLLLGILLLFLWSLTAQWPYLVLSLSYVAGSSTSMLIREALTPSPHLQLTQGLAIVLLILSAYTLIDLVG</sequence>
<keyword evidence="3" id="KW-1185">Reference proteome</keyword>
<evidence type="ECO:0000256" key="1">
    <source>
        <dbReference type="SAM" id="Phobius"/>
    </source>
</evidence>
<dbReference type="EMBL" id="CZDF01000148">
    <property type="protein sequence ID" value="CUR32087.1"/>
    <property type="molecule type" value="Genomic_DNA"/>
</dbReference>
<dbReference type="RefSeq" id="WP_072718848.1">
    <property type="nucleotide sequence ID" value="NZ_LN889796.1"/>
</dbReference>
<dbReference type="OrthoDB" id="468026at2"/>
<evidence type="ECO:0000313" key="2">
    <source>
        <dbReference type="EMBL" id="CUR32087.1"/>
    </source>
</evidence>
<protein>
    <submittedName>
        <fullName evidence="2">Uncharacterized protein</fullName>
    </submittedName>
</protein>
<feature type="transmembrane region" description="Helical" evidence="1">
    <location>
        <begin position="21"/>
        <end position="38"/>
    </location>
</feature>
<dbReference type="AlphaFoldDB" id="A0A1J1LHT6"/>
<organism evidence="2 3">
    <name type="scientific">Planktothrix tepida PCC 9214</name>
    <dbReference type="NCBI Taxonomy" id="671072"/>
    <lineage>
        <taxon>Bacteria</taxon>
        <taxon>Bacillati</taxon>
        <taxon>Cyanobacteriota</taxon>
        <taxon>Cyanophyceae</taxon>
        <taxon>Oscillatoriophycideae</taxon>
        <taxon>Oscillatoriales</taxon>
        <taxon>Microcoleaceae</taxon>
        <taxon>Planktothrix</taxon>
    </lineage>
</organism>
<feature type="transmembrane region" description="Helical" evidence="1">
    <location>
        <begin position="75"/>
        <end position="92"/>
    </location>
</feature>
<dbReference type="Proteomes" id="UP000184315">
    <property type="component" value="Unassembled WGS sequence"/>
</dbReference>
<gene>
    <name evidence="2" type="ORF">PL9214430059</name>
</gene>
<keyword evidence="1" id="KW-1133">Transmembrane helix</keyword>
<keyword evidence="1" id="KW-0812">Transmembrane</keyword>